<feature type="region of interest" description="Disordered" evidence="1">
    <location>
        <begin position="1"/>
        <end position="49"/>
    </location>
</feature>
<feature type="domain" description="Flagellar protein FlgJ N-terminal" evidence="2">
    <location>
        <begin position="67"/>
        <end position="102"/>
    </location>
</feature>
<dbReference type="OrthoDB" id="280272at2"/>
<gene>
    <name evidence="3" type="ORF">RISK_004882</name>
</gene>
<dbReference type="RefSeq" id="WP_047816032.1">
    <property type="nucleotide sequence ID" value="NZ_LECT01000041.1"/>
</dbReference>
<comment type="caution">
    <text evidence="3">The sequence shown here is derived from an EMBL/GenBank/DDBJ whole genome shotgun (WGS) entry which is preliminary data.</text>
</comment>
<dbReference type="STRING" id="595434.RISK_004882"/>
<evidence type="ECO:0000313" key="3">
    <source>
        <dbReference type="EMBL" id="KLU03116.1"/>
    </source>
</evidence>
<dbReference type="Pfam" id="PF10135">
    <property type="entry name" value="Rod-binding"/>
    <property type="match status" value="1"/>
</dbReference>
<evidence type="ECO:0000259" key="2">
    <source>
        <dbReference type="Pfam" id="PF10135"/>
    </source>
</evidence>
<dbReference type="EMBL" id="LECT01000041">
    <property type="protein sequence ID" value="KLU03116.1"/>
    <property type="molecule type" value="Genomic_DNA"/>
</dbReference>
<dbReference type="PATRIC" id="fig|595434.4.peg.4634"/>
<reference evidence="3" key="1">
    <citation type="submission" date="2015-05" db="EMBL/GenBank/DDBJ databases">
        <title>Permanent draft genome of Rhodopirellula islandicus K833.</title>
        <authorList>
            <person name="Kizina J."/>
            <person name="Richter M."/>
            <person name="Glockner F.O."/>
            <person name="Harder J."/>
        </authorList>
    </citation>
    <scope>NUCLEOTIDE SEQUENCE [LARGE SCALE GENOMIC DNA]</scope>
    <source>
        <strain evidence="3">K833</strain>
    </source>
</reference>
<dbReference type="AlphaFoldDB" id="A0A0J1B9F9"/>
<keyword evidence="4" id="KW-1185">Reference proteome</keyword>
<protein>
    <recommendedName>
        <fullName evidence="2">Flagellar protein FlgJ N-terminal domain-containing protein</fullName>
    </recommendedName>
</protein>
<proteinExistence type="predicted"/>
<accession>A0A0J1B9F9</accession>
<evidence type="ECO:0000313" key="4">
    <source>
        <dbReference type="Proteomes" id="UP000036367"/>
    </source>
</evidence>
<evidence type="ECO:0000256" key="1">
    <source>
        <dbReference type="SAM" id="MobiDB-lite"/>
    </source>
</evidence>
<name>A0A0J1B9F9_RHOIS</name>
<organism evidence="3 4">
    <name type="scientific">Rhodopirellula islandica</name>
    <dbReference type="NCBI Taxonomy" id="595434"/>
    <lineage>
        <taxon>Bacteria</taxon>
        <taxon>Pseudomonadati</taxon>
        <taxon>Planctomycetota</taxon>
        <taxon>Planctomycetia</taxon>
        <taxon>Pirellulales</taxon>
        <taxon>Pirellulaceae</taxon>
        <taxon>Rhodopirellula</taxon>
    </lineage>
</organism>
<dbReference type="InterPro" id="IPR019301">
    <property type="entry name" value="Flagellar_prot_FlgJ_N"/>
</dbReference>
<feature type="compositionally biased region" description="Low complexity" evidence="1">
    <location>
        <begin position="1"/>
        <end position="22"/>
    </location>
</feature>
<sequence>MSPLSSSRLSSLQTPSLQLGPSAESKSTLDALSNSSSNETGTEEAEPLKEAFGDFVGQTLFGSMLSTMRESVGKPAYFHGGRTEEVFQQQMDQHLVAAMSEASADTIANPMFELFQMQRRA</sequence>
<dbReference type="Proteomes" id="UP000036367">
    <property type="component" value="Unassembled WGS sequence"/>
</dbReference>